<dbReference type="Pfam" id="PF13520">
    <property type="entry name" value="AA_permease_2"/>
    <property type="match status" value="1"/>
</dbReference>
<comment type="subcellular location">
    <subcellularLocation>
        <location evidence="1">Membrane</location>
        <topology evidence="1">Multi-pass membrane protein</topology>
    </subcellularLocation>
</comment>
<feature type="transmembrane region" description="Helical" evidence="5">
    <location>
        <begin position="421"/>
        <end position="442"/>
    </location>
</feature>
<dbReference type="PIRSF" id="PIRSF006060">
    <property type="entry name" value="AA_transporter"/>
    <property type="match status" value="1"/>
</dbReference>
<feature type="transmembrane region" description="Helical" evidence="5">
    <location>
        <begin position="25"/>
        <end position="50"/>
    </location>
</feature>
<dbReference type="EMBL" id="JARXRN010000020">
    <property type="protein sequence ID" value="MDH5829874.1"/>
    <property type="molecule type" value="Genomic_DNA"/>
</dbReference>
<gene>
    <name evidence="6" type="ORF">QFW80_04995</name>
</gene>
<reference evidence="6 7" key="1">
    <citation type="submission" date="2023-04" db="EMBL/GenBank/DDBJ databases">
        <title>Luteimonas sp. M1R5S18.</title>
        <authorList>
            <person name="Sun J.-Q."/>
        </authorList>
    </citation>
    <scope>NUCLEOTIDE SEQUENCE [LARGE SCALE GENOMIC DNA]</scope>
    <source>
        <strain evidence="6 7">M1R5S18</strain>
    </source>
</reference>
<feature type="transmembrane region" description="Helical" evidence="5">
    <location>
        <begin position="135"/>
        <end position="153"/>
    </location>
</feature>
<accession>A0ABT6JGY5</accession>
<organism evidence="6 7">
    <name type="scientific">Luteimonas rhizosphaericola</name>
    <dbReference type="NCBI Taxonomy" id="3042024"/>
    <lineage>
        <taxon>Bacteria</taxon>
        <taxon>Pseudomonadati</taxon>
        <taxon>Pseudomonadota</taxon>
        <taxon>Gammaproteobacteria</taxon>
        <taxon>Lysobacterales</taxon>
        <taxon>Lysobacteraceae</taxon>
        <taxon>Luteimonas</taxon>
    </lineage>
</organism>
<protein>
    <submittedName>
        <fullName evidence="6">Amino acid permease</fullName>
    </submittedName>
</protein>
<dbReference type="PANTHER" id="PTHR11785:SF512">
    <property type="entry name" value="SOBREMESA, ISOFORM B"/>
    <property type="match status" value="1"/>
</dbReference>
<evidence type="ECO:0000256" key="1">
    <source>
        <dbReference type="ARBA" id="ARBA00004141"/>
    </source>
</evidence>
<dbReference type="InterPro" id="IPR050598">
    <property type="entry name" value="AminoAcid_Transporter"/>
</dbReference>
<feature type="transmembrane region" description="Helical" evidence="5">
    <location>
        <begin position="336"/>
        <end position="355"/>
    </location>
</feature>
<evidence type="ECO:0000256" key="2">
    <source>
        <dbReference type="ARBA" id="ARBA00022692"/>
    </source>
</evidence>
<keyword evidence="7" id="KW-1185">Reference proteome</keyword>
<name>A0ABT6JGY5_9GAMM</name>
<keyword evidence="4 5" id="KW-0472">Membrane</keyword>
<feature type="transmembrane region" description="Helical" evidence="5">
    <location>
        <begin position="367"/>
        <end position="384"/>
    </location>
</feature>
<dbReference type="Proteomes" id="UP001156831">
    <property type="component" value="Unassembled WGS sequence"/>
</dbReference>
<feature type="transmembrane region" description="Helical" evidence="5">
    <location>
        <begin position="165"/>
        <end position="184"/>
    </location>
</feature>
<comment type="caution">
    <text evidence="6">The sequence shown here is derived from an EMBL/GenBank/DDBJ whole genome shotgun (WGS) entry which is preliminary data.</text>
</comment>
<dbReference type="RefSeq" id="WP_280600259.1">
    <property type="nucleotide sequence ID" value="NZ_JARXRN010000020.1"/>
</dbReference>
<keyword evidence="3 5" id="KW-1133">Transmembrane helix</keyword>
<dbReference type="PANTHER" id="PTHR11785">
    <property type="entry name" value="AMINO ACID TRANSPORTER"/>
    <property type="match status" value="1"/>
</dbReference>
<evidence type="ECO:0000313" key="7">
    <source>
        <dbReference type="Proteomes" id="UP001156831"/>
    </source>
</evidence>
<sequence length="453" mass="47238">MQSAGSTPSSAAPARPRPVLGRREAFAVTIGIVVGAGIFRTPSLVAGAAPDEVAMLLAWVGGGLLSLVGALCYAELATTYPGPGGDYAYLRRAYGLRPAFLYAWARLTVIQTGSIVLLAYVVGDYMRQLLDLGPWSSSIYAAVTVAMLTLCNWWGVRQGAGLQNVLTAVEVLGLCLVIAAGLLFAPDASALPRPAEASDGSLGLVLVFVLLTYGGWNEAVYLTAEVRDARRWMPRILTLSLIAIAALYVLANLAYLRVLGLGGMAASDAVAADMMRAVFGGTGASVMSAIVVVAALTSANATLITGARGVYAVGRDFPALGMIGDWNGRHGSPRGAVLVQGGLSLALVGLAATALDGFRMAVEYTAPVFWLFFLLVGVALFVLRRRDPGARRPFRVPLYPALPLLFCATSAYLLYASLAYTGFGALVGVAVLAAGALLLPLLHPSPHPRESSP</sequence>
<proteinExistence type="predicted"/>
<evidence type="ECO:0000313" key="6">
    <source>
        <dbReference type="EMBL" id="MDH5829874.1"/>
    </source>
</evidence>
<dbReference type="InterPro" id="IPR002293">
    <property type="entry name" value="AA/rel_permease1"/>
</dbReference>
<feature type="transmembrane region" description="Helical" evidence="5">
    <location>
        <begin position="396"/>
        <end position="415"/>
    </location>
</feature>
<feature type="transmembrane region" description="Helical" evidence="5">
    <location>
        <begin position="204"/>
        <end position="224"/>
    </location>
</feature>
<feature type="transmembrane region" description="Helical" evidence="5">
    <location>
        <begin position="56"/>
        <end position="78"/>
    </location>
</feature>
<keyword evidence="2 5" id="KW-0812">Transmembrane</keyword>
<evidence type="ECO:0000256" key="3">
    <source>
        <dbReference type="ARBA" id="ARBA00022989"/>
    </source>
</evidence>
<evidence type="ECO:0000256" key="4">
    <source>
        <dbReference type="ARBA" id="ARBA00023136"/>
    </source>
</evidence>
<evidence type="ECO:0000256" key="5">
    <source>
        <dbReference type="SAM" id="Phobius"/>
    </source>
</evidence>
<feature type="transmembrane region" description="Helical" evidence="5">
    <location>
        <begin position="99"/>
        <end position="123"/>
    </location>
</feature>
<dbReference type="Gene3D" id="1.20.1740.10">
    <property type="entry name" value="Amino acid/polyamine transporter I"/>
    <property type="match status" value="1"/>
</dbReference>
<feature type="transmembrane region" description="Helical" evidence="5">
    <location>
        <begin position="236"/>
        <end position="258"/>
    </location>
</feature>
<feature type="transmembrane region" description="Helical" evidence="5">
    <location>
        <begin position="278"/>
        <end position="299"/>
    </location>
</feature>